<dbReference type="Gene3D" id="3.30.479.10">
    <property type="entry name" value="6-pyruvoyl tetrahydropterin synthase/QueD"/>
    <property type="match status" value="1"/>
</dbReference>
<evidence type="ECO:0000256" key="2">
    <source>
        <dbReference type="ARBA" id="ARBA00008900"/>
    </source>
</evidence>
<evidence type="ECO:0000256" key="5">
    <source>
        <dbReference type="ARBA" id="ARBA00022833"/>
    </source>
</evidence>
<dbReference type="GO" id="GO:0070497">
    <property type="term" value="F:6-carboxytetrahydropterin synthase activity"/>
    <property type="evidence" value="ECO:0007669"/>
    <property type="project" value="UniProtKB-EC"/>
</dbReference>
<keyword evidence="8" id="KW-0671">Queuosine biosynthesis</keyword>
<protein>
    <recommendedName>
        <fullName evidence="3 8">6-carboxy-5,6,7,8-tetrahydropterin synthase</fullName>
        <ecNumber evidence="8">4.-.-.-</ecNumber>
    </recommendedName>
</protein>
<organism evidence="9 10">
    <name type="scientific">Rhodoferax saidenbachensis</name>
    <dbReference type="NCBI Taxonomy" id="1484693"/>
    <lineage>
        <taxon>Bacteria</taxon>
        <taxon>Pseudomonadati</taxon>
        <taxon>Pseudomonadota</taxon>
        <taxon>Betaproteobacteria</taxon>
        <taxon>Burkholderiales</taxon>
        <taxon>Comamonadaceae</taxon>
        <taxon>Rhodoferax</taxon>
    </lineage>
</organism>
<reference evidence="9 10" key="1">
    <citation type="submission" date="2023-07" db="EMBL/GenBank/DDBJ databases">
        <title>Sorghum-associated microbial communities from plants grown in Nebraska, USA.</title>
        <authorList>
            <person name="Schachtman D."/>
        </authorList>
    </citation>
    <scope>NUCLEOTIDE SEQUENCE [LARGE SCALE GENOMIC DNA]</scope>
    <source>
        <strain evidence="9 10">BE308</strain>
    </source>
</reference>
<evidence type="ECO:0000313" key="9">
    <source>
        <dbReference type="EMBL" id="MDR7307867.1"/>
    </source>
</evidence>
<comment type="catalytic activity">
    <reaction evidence="7 8">
        <text>7,8-dihydroneopterin 3'-triphosphate + H2O = 6-carboxy-5,6,7,8-tetrahydropterin + triphosphate + acetaldehyde + 2 H(+)</text>
        <dbReference type="Rhea" id="RHEA:27966"/>
        <dbReference type="ChEBI" id="CHEBI:15343"/>
        <dbReference type="ChEBI" id="CHEBI:15377"/>
        <dbReference type="ChEBI" id="CHEBI:15378"/>
        <dbReference type="ChEBI" id="CHEBI:18036"/>
        <dbReference type="ChEBI" id="CHEBI:58462"/>
        <dbReference type="ChEBI" id="CHEBI:61032"/>
        <dbReference type="EC" id="4.1.2.50"/>
    </reaction>
</comment>
<dbReference type="SUPFAM" id="SSF55620">
    <property type="entry name" value="Tetrahydrobiopterin biosynthesis enzymes-like"/>
    <property type="match status" value="1"/>
</dbReference>
<dbReference type="EC" id="4.-.-.-" evidence="8"/>
<sequence>MTQAPSIPIPRRCEVSQKFFFDAAHTLKRTLDDAEEVAGSRRIHGHTYHAEVTVAGNADEDTGMVMDLAHLRHAIAVLRPRLDHHLLDEVEGLGPPTLENLAAFIWRAMAAEFTGLWQVRVWREGIGDSCTLRA</sequence>
<keyword evidence="4 8" id="KW-0479">Metal-binding</keyword>
<keyword evidence="5 8" id="KW-0862">Zinc</keyword>
<keyword evidence="10" id="KW-1185">Reference proteome</keyword>
<evidence type="ECO:0000256" key="4">
    <source>
        <dbReference type="ARBA" id="ARBA00022723"/>
    </source>
</evidence>
<accession>A0ABU1ZQR4</accession>
<dbReference type="EMBL" id="JAVDXO010000008">
    <property type="protein sequence ID" value="MDR7307867.1"/>
    <property type="molecule type" value="Genomic_DNA"/>
</dbReference>
<dbReference type="PANTHER" id="PTHR12589">
    <property type="entry name" value="PYRUVOYL TETRAHYDROBIOPTERIN SYNTHASE"/>
    <property type="match status" value="1"/>
</dbReference>
<dbReference type="PIRSF" id="PIRSF006113">
    <property type="entry name" value="PTP_synth"/>
    <property type="match status" value="1"/>
</dbReference>
<comment type="caution">
    <text evidence="9">The sequence shown here is derived from an EMBL/GenBank/DDBJ whole genome shotgun (WGS) entry which is preliminary data.</text>
</comment>
<evidence type="ECO:0000256" key="3">
    <source>
        <dbReference type="ARBA" id="ARBA00018141"/>
    </source>
</evidence>
<comment type="cofactor">
    <cofactor evidence="8">
        <name>Zn(2+)</name>
        <dbReference type="ChEBI" id="CHEBI:29105"/>
    </cofactor>
    <text evidence="8">Binds 1 zinc ion per subunit.</text>
</comment>
<dbReference type="GO" id="GO:0003874">
    <property type="term" value="F:6-pyruvoyltetrahydropterin synthase activity"/>
    <property type="evidence" value="ECO:0007669"/>
    <property type="project" value="UniProtKB-EC"/>
</dbReference>
<dbReference type="PANTHER" id="PTHR12589:SF7">
    <property type="entry name" value="6-PYRUVOYL TETRAHYDROBIOPTERIN SYNTHASE"/>
    <property type="match status" value="1"/>
</dbReference>
<comment type="pathway">
    <text evidence="1 8">Purine metabolism; 7-cyano-7-deazaguanine biosynthesis.</text>
</comment>
<dbReference type="RefSeq" id="WP_310344428.1">
    <property type="nucleotide sequence ID" value="NZ_JAVDXO010000008.1"/>
</dbReference>
<dbReference type="Proteomes" id="UP001268089">
    <property type="component" value="Unassembled WGS sequence"/>
</dbReference>
<evidence type="ECO:0000256" key="7">
    <source>
        <dbReference type="ARBA" id="ARBA00048807"/>
    </source>
</evidence>
<name>A0ABU1ZQR4_9BURK</name>
<evidence type="ECO:0000313" key="10">
    <source>
        <dbReference type="Proteomes" id="UP001268089"/>
    </source>
</evidence>
<gene>
    <name evidence="9" type="ORF">J2X15_003172</name>
</gene>
<evidence type="ECO:0000256" key="8">
    <source>
        <dbReference type="PIRNR" id="PIRNR006113"/>
    </source>
</evidence>
<comment type="similarity">
    <text evidence="2 8">Belongs to the PTPS family. QueD subfamily.</text>
</comment>
<dbReference type="Pfam" id="PF01242">
    <property type="entry name" value="PTPS"/>
    <property type="match status" value="1"/>
</dbReference>
<evidence type="ECO:0000256" key="1">
    <source>
        <dbReference type="ARBA" id="ARBA00005061"/>
    </source>
</evidence>
<proteinExistence type="inferred from homology"/>
<evidence type="ECO:0000256" key="6">
    <source>
        <dbReference type="ARBA" id="ARBA00023239"/>
    </source>
</evidence>
<dbReference type="InterPro" id="IPR007115">
    <property type="entry name" value="6-PTP_synth/QueD"/>
</dbReference>
<keyword evidence="6 8" id="KW-0456">Lyase</keyword>
<dbReference type="InterPro" id="IPR038418">
    <property type="entry name" value="6-PTP_synth/QueD_sf"/>
</dbReference>